<proteinExistence type="inferred from homology"/>
<dbReference type="PANTHER" id="PTHR42993:SF1">
    <property type="entry name" value="MAOC-LIKE DEHYDRATASE DOMAIN-CONTAINING PROTEIN"/>
    <property type="match status" value="1"/>
</dbReference>
<evidence type="ECO:0000313" key="3">
    <source>
        <dbReference type="EMBL" id="MFC6054249.1"/>
    </source>
</evidence>
<gene>
    <name evidence="3" type="ORF">ACFP50_01745</name>
</gene>
<dbReference type="Proteomes" id="UP001596242">
    <property type="component" value="Unassembled WGS sequence"/>
</dbReference>
<dbReference type="InterPro" id="IPR039375">
    <property type="entry name" value="NodN-like"/>
</dbReference>
<sequence>MRHIDGLDGLRSLVGERIGESAWVTIDQAAINTFADLSYDHNWVHTDPERAASSPFGSTIAHGGHSLAIIGGLLQQIFRVDRTRLILAYGFEKVRFPEAVPSGSKLRLVVDLAELREPAADAVDAVWRCVVEGDGFARPACVADMLMRYYGEA</sequence>
<evidence type="ECO:0000256" key="1">
    <source>
        <dbReference type="ARBA" id="ARBA00005254"/>
    </source>
</evidence>
<dbReference type="CDD" id="cd03450">
    <property type="entry name" value="NodN"/>
    <property type="match status" value="1"/>
</dbReference>
<dbReference type="SUPFAM" id="SSF54637">
    <property type="entry name" value="Thioesterase/thiol ester dehydrase-isomerase"/>
    <property type="match status" value="1"/>
</dbReference>
<accession>A0ABW1LS24</accession>
<dbReference type="InterPro" id="IPR029069">
    <property type="entry name" value="HotDog_dom_sf"/>
</dbReference>
<comment type="caution">
    <text evidence="3">The sequence shown here is derived from an EMBL/GenBank/DDBJ whole genome shotgun (WGS) entry which is preliminary data.</text>
</comment>
<dbReference type="Pfam" id="PF01575">
    <property type="entry name" value="MaoC_dehydratas"/>
    <property type="match status" value="1"/>
</dbReference>
<feature type="domain" description="MaoC-like" evidence="2">
    <location>
        <begin position="14"/>
        <end position="112"/>
    </location>
</feature>
<dbReference type="RefSeq" id="WP_386392512.1">
    <property type="nucleotide sequence ID" value="NZ_JBHSPT010000005.1"/>
</dbReference>
<evidence type="ECO:0000259" key="2">
    <source>
        <dbReference type="Pfam" id="PF01575"/>
    </source>
</evidence>
<dbReference type="EMBL" id="JBHSPT010000005">
    <property type="protein sequence ID" value="MFC6054249.1"/>
    <property type="molecule type" value="Genomic_DNA"/>
</dbReference>
<dbReference type="Gene3D" id="3.10.129.10">
    <property type="entry name" value="Hotdog Thioesterase"/>
    <property type="match status" value="1"/>
</dbReference>
<comment type="similarity">
    <text evidence="1">Belongs to the enoyl-CoA hydratase/isomerase family.</text>
</comment>
<dbReference type="InterPro" id="IPR002539">
    <property type="entry name" value="MaoC-like_dom"/>
</dbReference>
<organism evidence="3 4">
    <name type="scientific">Streptomyces pratens</name>
    <dbReference type="NCBI Taxonomy" id="887456"/>
    <lineage>
        <taxon>Bacteria</taxon>
        <taxon>Bacillati</taxon>
        <taxon>Actinomycetota</taxon>
        <taxon>Actinomycetes</taxon>
        <taxon>Kitasatosporales</taxon>
        <taxon>Streptomycetaceae</taxon>
        <taxon>Streptomyces</taxon>
    </lineage>
</organism>
<keyword evidence="4" id="KW-1185">Reference proteome</keyword>
<dbReference type="PANTHER" id="PTHR42993">
    <property type="entry name" value="MAOC-LIKE DEHYDRATASE DOMAIN-CONTAINING PROTEIN"/>
    <property type="match status" value="1"/>
</dbReference>
<reference evidence="4" key="1">
    <citation type="journal article" date="2019" name="Int. J. Syst. Evol. Microbiol.">
        <title>The Global Catalogue of Microorganisms (GCM) 10K type strain sequencing project: providing services to taxonomists for standard genome sequencing and annotation.</title>
        <authorList>
            <consortium name="The Broad Institute Genomics Platform"/>
            <consortium name="The Broad Institute Genome Sequencing Center for Infectious Disease"/>
            <person name="Wu L."/>
            <person name="Ma J."/>
        </authorList>
    </citation>
    <scope>NUCLEOTIDE SEQUENCE [LARGE SCALE GENOMIC DNA]</scope>
    <source>
        <strain evidence="4">JCM 12763</strain>
    </source>
</reference>
<name>A0ABW1LS24_9ACTN</name>
<evidence type="ECO:0000313" key="4">
    <source>
        <dbReference type="Proteomes" id="UP001596242"/>
    </source>
</evidence>
<protein>
    <submittedName>
        <fullName evidence="3">MaoC family dehydratase</fullName>
    </submittedName>
</protein>